<keyword evidence="5" id="KW-0805">Transcription regulation</keyword>
<dbReference type="PROSITE" id="PS00028">
    <property type="entry name" value="ZINC_FINGER_C2H2_1"/>
    <property type="match status" value="6"/>
</dbReference>
<dbReference type="PANTHER" id="PTHR45988">
    <property type="entry name" value="C2H2 TYPE ZINC FINGER TRANSCRIPTION FACTOR FAMILY-RELATED"/>
    <property type="match status" value="1"/>
</dbReference>
<dbReference type="Pfam" id="PF13912">
    <property type="entry name" value="zf-C2H2_6"/>
    <property type="match status" value="5"/>
</dbReference>
<dbReference type="InterPro" id="IPR044653">
    <property type="entry name" value="AZF1/2/3-like"/>
</dbReference>
<name>A0A178VII5_ARATH</name>
<dbReference type="AlphaFoldDB" id="A0A178VII5"/>
<organism evidence="9 10">
    <name type="scientific">Arabidopsis thaliana</name>
    <name type="common">Mouse-ear cress</name>
    <dbReference type="NCBI Taxonomy" id="3702"/>
    <lineage>
        <taxon>Eukaryota</taxon>
        <taxon>Viridiplantae</taxon>
        <taxon>Streptophyta</taxon>
        <taxon>Embryophyta</taxon>
        <taxon>Tracheophyta</taxon>
        <taxon>Spermatophyta</taxon>
        <taxon>Magnoliopsida</taxon>
        <taxon>eudicotyledons</taxon>
        <taxon>Gunneridae</taxon>
        <taxon>Pentapetalae</taxon>
        <taxon>rosids</taxon>
        <taxon>malvids</taxon>
        <taxon>Brassicales</taxon>
        <taxon>Brassicaceae</taxon>
        <taxon>Camelineae</taxon>
        <taxon>Arabidopsis</taxon>
    </lineage>
</organism>
<evidence type="ECO:0000256" key="7">
    <source>
        <dbReference type="PROSITE-ProRule" id="PRU00042"/>
    </source>
</evidence>
<evidence type="ECO:0000256" key="2">
    <source>
        <dbReference type="ARBA" id="ARBA00022737"/>
    </source>
</evidence>
<dbReference type="PANTHER" id="PTHR45988:SF87">
    <property type="entry name" value="C2H2 AND C2HC ZINC FINGERS SUPERFAMILY PROTEIN"/>
    <property type="match status" value="1"/>
</dbReference>
<feature type="domain" description="C2H2-type" evidence="8">
    <location>
        <begin position="492"/>
        <end position="514"/>
    </location>
</feature>
<keyword evidence="4" id="KW-0862">Zinc</keyword>
<feature type="domain" description="C2H2-type" evidence="8">
    <location>
        <begin position="145"/>
        <end position="172"/>
    </location>
</feature>
<accession>A0A178VII5</accession>
<keyword evidence="1" id="KW-0479">Metal-binding</keyword>
<dbReference type="InterPro" id="IPR036236">
    <property type="entry name" value="Znf_C2H2_sf"/>
</dbReference>
<dbReference type="ExpressionAtlas" id="A0A178VII5">
    <property type="expression patterns" value="baseline and differential"/>
</dbReference>
<evidence type="ECO:0000256" key="3">
    <source>
        <dbReference type="ARBA" id="ARBA00022771"/>
    </source>
</evidence>
<evidence type="ECO:0000256" key="4">
    <source>
        <dbReference type="ARBA" id="ARBA00022833"/>
    </source>
</evidence>
<dbReference type="Gene3D" id="3.30.160.60">
    <property type="entry name" value="Classic Zinc Finger"/>
    <property type="match status" value="2"/>
</dbReference>
<dbReference type="PROSITE" id="PS50157">
    <property type="entry name" value="ZINC_FINGER_C2H2_2"/>
    <property type="match status" value="6"/>
</dbReference>
<dbReference type="InterPro" id="IPR013087">
    <property type="entry name" value="Znf_C2H2_type"/>
</dbReference>
<evidence type="ECO:0000313" key="10">
    <source>
        <dbReference type="Proteomes" id="UP000078284"/>
    </source>
</evidence>
<keyword evidence="3 7" id="KW-0863">Zinc-finger</keyword>
<evidence type="ECO:0000259" key="8">
    <source>
        <dbReference type="PROSITE" id="PS50157"/>
    </source>
</evidence>
<gene>
    <name evidence="9" type="ordered locus">AXX17_At3g32240</name>
</gene>
<proteinExistence type="predicted"/>
<evidence type="ECO:0000256" key="5">
    <source>
        <dbReference type="ARBA" id="ARBA00023015"/>
    </source>
</evidence>
<evidence type="ECO:0000256" key="1">
    <source>
        <dbReference type="ARBA" id="ARBA00022723"/>
    </source>
</evidence>
<evidence type="ECO:0000313" key="9">
    <source>
        <dbReference type="EMBL" id="OAP05564.1"/>
    </source>
</evidence>
<dbReference type="GO" id="GO:0043565">
    <property type="term" value="F:sequence-specific DNA binding"/>
    <property type="evidence" value="ECO:0007669"/>
    <property type="project" value="UniProtKB-ARBA"/>
</dbReference>
<feature type="domain" description="C2H2-type" evidence="8">
    <location>
        <begin position="245"/>
        <end position="267"/>
    </location>
</feature>
<evidence type="ECO:0000256" key="6">
    <source>
        <dbReference type="ARBA" id="ARBA00023163"/>
    </source>
</evidence>
<dbReference type="Proteomes" id="UP000078284">
    <property type="component" value="Chromosome 3"/>
</dbReference>
<dbReference type="GO" id="GO:0008270">
    <property type="term" value="F:zinc ion binding"/>
    <property type="evidence" value="ECO:0007669"/>
    <property type="project" value="UniProtKB-KW"/>
</dbReference>
<keyword evidence="2" id="KW-0677">Repeat</keyword>
<dbReference type="SUPFAM" id="SSF57667">
    <property type="entry name" value="beta-beta-alpha zinc fingers"/>
    <property type="match status" value="3"/>
</dbReference>
<dbReference type="GO" id="GO:0003700">
    <property type="term" value="F:DNA-binding transcription factor activity"/>
    <property type="evidence" value="ECO:0007669"/>
    <property type="project" value="InterPro"/>
</dbReference>
<protein>
    <recommendedName>
        <fullName evidence="8">C2H2-type domain-containing protein</fullName>
    </recommendedName>
</protein>
<feature type="domain" description="C2H2-type" evidence="8">
    <location>
        <begin position="637"/>
        <end position="664"/>
    </location>
</feature>
<feature type="domain" description="C2H2-type" evidence="8">
    <location>
        <begin position="90"/>
        <end position="117"/>
    </location>
</feature>
<feature type="domain" description="C2H2-type" evidence="8">
    <location>
        <begin position="371"/>
        <end position="398"/>
    </location>
</feature>
<comment type="caution">
    <text evidence="9">The sequence shown here is derived from an EMBL/GenBank/DDBJ whole genome shotgun (WGS) entry which is preliminary data.</text>
</comment>
<reference evidence="10" key="1">
    <citation type="journal article" date="2016" name="Proc. Natl. Acad. Sci. U.S.A.">
        <title>Chromosome-level assembly of Arabidopsis thaliana Ler reveals the extent of translocation and inversion polymorphisms.</title>
        <authorList>
            <person name="Zapata L."/>
            <person name="Ding J."/>
            <person name="Willing E.M."/>
            <person name="Hartwig B."/>
            <person name="Bezdan D."/>
            <person name="Jiao W.B."/>
            <person name="Patel V."/>
            <person name="Velikkakam James G."/>
            <person name="Koornneef M."/>
            <person name="Ossowski S."/>
            <person name="Schneeberger K."/>
        </authorList>
    </citation>
    <scope>NUCLEOTIDE SEQUENCE [LARGE SCALE GENOMIC DNA]</scope>
    <source>
        <strain evidence="10">cv. Landsberg erecta</strain>
    </source>
</reference>
<dbReference type="EMBL" id="LUHQ01000003">
    <property type="protein sequence ID" value="OAP05564.1"/>
    <property type="molecule type" value="Genomic_DNA"/>
</dbReference>
<sequence length="852" mass="95402">MKVFILVAKSITFMYVVTRGLILVFTRFAKDLGKKYGFELSPHDDDSMDLDGVELLLDLREMVSQSGFEKSTTCSGVIALRSNLQSKSSHKCKICGKSFECYQALGGHQRIHRSIKEKLSKQEFSEVYPRKSKLQKRPESSSSCYECKVCGKIFGCYRGLGGHTKLHRSTKRELASTQDENSLLDSSEAKKIVSQPSSFKVSQEEKFLHCVELKQDFSEPLSHSGALPSTLRSKLQTKTQWKSSCHCKICGKSFVCSQGLGNHKRVHREISGKLACKRKYTEDYNPFSDSLKAKKIVKKPSSFEVSQEEKILHCVELKQDFGELLAHSGFDKSISCSKSIKVKKVARKNEKTEDSTSLFGVFVGEMSQRLHGCKTCGRKFGTLKGVYGHQRMHSGNHNRIEDENGLERIWGLKKKSRVCSVSAFDRFKGSSFMTEIEKHEVIEAALNLVMLCQGVYDFASISNLPLGDGFMDLELKPCPLRRKLQKKSRSSYKCSICEKSFVCSQALGSHQRLHRWKLVPKPEYIEDDSSLLDSSEAKKIVSKPSSFEHAQEEKILQCVEPKLEFHEQLAHSGFDKFDTCSKIRFSALPSPPEAKKIVSQPPSFEVSVDEKILYRAEPKLNFSEPLAHSCFDNSSSYRCIICGKSFVCSQALGGHQTLHRSIKGQLAGTEDGNSLSVTDSEASKIVAQPSSYNQWQQPPAPAIQPPEMNQSTAVDAYYASYYGYYANPNPSSISDLQTYESSAIAIPPPPGVVDSTAAVIATTSYVTVDTTPYYTLDMNAQQNSAWPDLIEQSHSIYPPDFSWTGHIVQAQLPGTKKGKVVRSAHCEVCKDHKKIRVQARLGREVRIQQQKI</sequence>
<keyword evidence="6" id="KW-0804">Transcription</keyword>
<dbReference type="SMART" id="SM00355">
    <property type="entry name" value="ZnF_C2H2"/>
    <property type="match status" value="6"/>
</dbReference>